<evidence type="ECO:0000313" key="1">
    <source>
        <dbReference type="EMBL" id="GAH59545.1"/>
    </source>
</evidence>
<accession>X1HR71</accession>
<proteinExistence type="predicted"/>
<protein>
    <submittedName>
        <fullName evidence="1">Uncharacterized protein</fullName>
    </submittedName>
</protein>
<comment type="caution">
    <text evidence="1">The sequence shown here is derived from an EMBL/GenBank/DDBJ whole genome shotgun (WGS) entry which is preliminary data.</text>
</comment>
<sequence>AIVLSGIDGLESGIDGLESGIDGLESGIDGLESDIEQSKVDVQDDLGAIEHHWHSRWRVYPQDVTSSITIAATAVANTFGDWTLIVPLNTVPFRFDIIGIVVEEADTTLTTYFVQLGYNTINAEPGTNMEIGERRFRIAETPIKNASEILQIRSQESPANSTVWGRLKASGGASEEVELSVVLGRHVEVEREVPLWPAFPW</sequence>
<reference evidence="1" key="1">
    <citation type="journal article" date="2014" name="Front. Microbiol.">
        <title>High frequency of phylogenetically diverse reductive dehalogenase-homologous genes in deep subseafloor sedimentary metagenomes.</title>
        <authorList>
            <person name="Kawai M."/>
            <person name="Futagami T."/>
            <person name="Toyoda A."/>
            <person name="Takaki Y."/>
            <person name="Nishi S."/>
            <person name="Hori S."/>
            <person name="Arai W."/>
            <person name="Tsubouchi T."/>
            <person name="Morono Y."/>
            <person name="Uchiyama I."/>
            <person name="Ito T."/>
            <person name="Fujiyama A."/>
            <person name="Inagaki F."/>
            <person name="Takami H."/>
        </authorList>
    </citation>
    <scope>NUCLEOTIDE SEQUENCE</scope>
    <source>
        <strain evidence="1">Expedition CK06-06</strain>
    </source>
</reference>
<dbReference type="AlphaFoldDB" id="X1HR71"/>
<dbReference type="EMBL" id="BARU01022682">
    <property type="protein sequence ID" value="GAH59545.1"/>
    <property type="molecule type" value="Genomic_DNA"/>
</dbReference>
<gene>
    <name evidence="1" type="ORF">S03H2_36908</name>
</gene>
<organism evidence="1">
    <name type="scientific">marine sediment metagenome</name>
    <dbReference type="NCBI Taxonomy" id="412755"/>
    <lineage>
        <taxon>unclassified sequences</taxon>
        <taxon>metagenomes</taxon>
        <taxon>ecological metagenomes</taxon>
    </lineage>
</organism>
<name>X1HR71_9ZZZZ</name>
<feature type="non-terminal residue" evidence="1">
    <location>
        <position position="1"/>
    </location>
</feature>